<reference evidence="3 4" key="1">
    <citation type="journal article" date="2020" name="Nature">
        <title>Six reference-quality genomes reveal evolution of bat adaptations.</title>
        <authorList>
            <person name="Jebb D."/>
            <person name="Huang Z."/>
            <person name="Pippel M."/>
            <person name="Hughes G.M."/>
            <person name="Lavrichenko K."/>
            <person name="Devanna P."/>
            <person name="Winkler S."/>
            <person name="Jermiin L.S."/>
            <person name="Skirmuntt E.C."/>
            <person name="Katzourakis A."/>
            <person name="Burkitt-Gray L."/>
            <person name="Ray D.A."/>
            <person name="Sullivan K.A.M."/>
            <person name="Roscito J.G."/>
            <person name="Kirilenko B.M."/>
            <person name="Davalos L.M."/>
            <person name="Corthals A.P."/>
            <person name="Power M.L."/>
            <person name="Jones G."/>
            <person name="Ransome R.D."/>
            <person name="Dechmann D.K.N."/>
            <person name="Locatelli A.G."/>
            <person name="Puechmaille S.J."/>
            <person name="Fedrigo O."/>
            <person name="Jarvis E.D."/>
            <person name="Hiller M."/>
            <person name="Vernes S.C."/>
            <person name="Myers E.W."/>
            <person name="Teeling E.C."/>
        </authorList>
    </citation>
    <scope>NUCLEOTIDE SEQUENCE [LARGE SCALE GENOMIC DNA]</scope>
    <source>
        <strain evidence="3">MRouAeg1</strain>
        <tissue evidence="3">Muscle</tissue>
    </source>
</reference>
<sequence>MPHLWTNVGQEELRPYKEPPCEVLNSQVTQDMRNIGFEQERIEESLREKKYNRTMVTYLILRHKAHKGKGCTIIARPLPGAETSLASSHVSHSIRPSSWTSKSWPVQQPAQTGTPPFPHPHQHSLSRTSVRDNQSRNLTGIRDHKVRILTGVGDHQSRSPTGGRDQHCLHCTRVWGHQSCAPTGVGELQPFPPAWPSGQRLHFVHQRPKQSPRGAA</sequence>
<comment type="caution">
    <text evidence="3">The sequence shown here is derived from an EMBL/GenBank/DDBJ whole genome shotgun (WGS) entry which is preliminary data.</text>
</comment>
<organism evidence="3 4">
    <name type="scientific">Rousettus aegyptiacus</name>
    <name type="common">Egyptian fruit bat</name>
    <name type="synonym">Pteropus aegyptiacus</name>
    <dbReference type="NCBI Taxonomy" id="9407"/>
    <lineage>
        <taxon>Eukaryota</taxon>
        <taxon>Metazoa</taxon>
        <taxon>Chordata</taxon>
        <taxon>Craniata</taxon>
        <taxon>Vertebrata</taxon>
        <taxon>Euteleostomi</taxon>
        <taxon>Mammalia</taxon>
        <taxon>Eutheria</taxon>
        <taxon>Laurasiatheria</taxon>
        <taxon>Chiroptera</taxon>
        <taxon>Yinpterochiroptera</taxon>
        <taxon>Pteropodoidea</taxon>
        <taxon>Pteropodidae</taxon>
        <taxon>Rousettinae</taxon>
        <taxon>Rousettus</taxon>
    </lineage>
</organism>
<dbReference type="EMBL" id="JACASE010000023">
    <property type="protein sequence ID" value="KAF6394379.1"/>
    <property type="molecule type" value="Genomic_DNA"/>
</dbReference>
<dbReference type="Proteomes" id="UP000593571">
    <property type="component" value="Unassembled WGS sequence"/>
</dbReference>
<keyword evidence="4" id="KW-1185">Reference proteome</keyword>
<evidence type="ECO:0000313" key="4">
    <source>
        <dbReference type="Proteomes" id="UP000593571"/>
    </source>
</evidence>
<proteinExistence type="predicted"/>
<dbReference type="Gene3D" id="1.10.8.10">
    <property type="entry name" value="DNA helicase RuvA subunit, C-terminal domain"/>
    <property type="match status" value="1"/>
</dbReference>
<gene>
    <name evidence="3" type="ORF">HJG63_010470</name>
</gene>
<dbReference type="PROSITE" id="PS50030">
    <property type="entry name" value="UBA"/>
    <property type="match status" value="1"/>
</dbReference>
<accession>A0A7J8B7D7</accession>
<protein>
    <recommendedName>
        <fullName evidence="2">UBA domain-containing protein</fullName>
    </recommendedName>
</protein>
<dbReference type="AlphaFoldDB" id="A0A7J8B7D7"/>
<name>A0A7J8B7D7_ROUAE</name>
<feature type="compositionally biased region" description="Polar residues" evidence="1">
    <location>
        <begin position="99"/>
        <end position="114"/>
    </location>
</feature>
<feature type="domain" description="UBA" evidence="2">
    <location>
        <begin position="23"/>
        <end position="63"/>
    </location>
</feature>
<feature type="region of interest" description="Disordered" evidence="1">
    <location>
        <begin position="94"/>
        <end position="140"/>
    </location>
</feature>
<dbReference type="InterPro" id="IPR015940">
    <property type="entry name" value="UBA"/>
</dbReference>
<evidence type="ECO:0000256" key="1">
    <source>
        <dbReference type="SAM" id="MobiDB-lite"/>
    </source>
</evidence>
<evidence type="ECO:0000259" key="2">
    <source>
        <dbReference type="PROSITE" id="PS50030"/>
    </source>
</evidence>
<evidence type="ECO:0000313" key="3">
    <source>
        <dbReference type="EMBL" id="KAF6394379.1"/>
    </source>
</evidence>